<dbReference type="InterPro" id="IPR020807">
    <property type="entry name" value="PKS_DH"/>
</dbReference>
<feature type="domain" description="Ketosynthase family 3 (KS3)" evidence="10">
    <location>
        <begin position="10"/>
        <end position="431"/>
    </location>
</feature>
<dbReference type="Gene3D" id="3.40.47.10">
    <property type="match status" value="1"/>
</dbReference>
<dbReference type="Pfam" id="PF16197">
    <property type="entry name" value="KAsynt_C_assoc"/>
    <property type="match status" value="1"/>
</dbReference>
<dbReference type="InterPro" id="IPR016036">
    <property type="entry name" value="Malonyl_transacylase_ACP-bd"/>
</dbReference>
<evidence type="ECO:0000259" key="10">
    <source>
        <dbReference type="PROSITE" id="PS52004"/>
    </source>
</evidence>
<evidence type="ECO:0000256" key="3">
    <source>
        <dbReference type="ARBA" id="ARBA00022679"/>
    </source>
</evidence>
<evidence type="ECO:0000259" key="9">
    <source>
        <dbReference type="PROSITE" id="PS50075"/>
    </source>
</evidence>
<dbReference type="Gene3D" id="1.10.1200.10">
    <property type="entry name" value="ACP-like"/>
    <property type="match status" value="1"/>
</dbReference>
<keyword evidence="3" id="KW-0808">Transferase</keyword>
<dbReference type="InterPro" id="IPR013968">
    <property type="entry name" value="PKS_KR"/>
</dbReference>
<dbReference type="InterPro" id="IPR032821">
    <property type="entry name" value="PKS_assoc"/>
</dbReference>
<feature type="region of interest" description="C-terminal hotdog fold" evidence="8">
    <location>
        <begin position="1094"/>
        <end position="1243"/>
    </location>
</feature>
<dbReference type="InterPro" id="IPR014043">
    <property type="entry name" value="Acyl_transferase_dom"/>
</dbReference>
<dbReference type="Gene3D" id="3.40.50.720">
    <property type="entry name" value="NAD(P)-binding Rossmann-like Domain"/>
    <property type="match status" value="1"/>
</dbReference>
<dbReference type="PROSITE" id="PS52019">
    <property type="entry name" value="PKS_MFAS_DH"/>
    <property type="match status" value="1"/>
</dbReference>
<dbReference type="SUPFAM" id="SSF53901">
    <property type="entry name" value="Thiolase-like"/>
    <property type="match status" value="1"/>
</dbReference>
<dbReference type="InterPro" id="IPR029063">
    <property type="entry name" value="SAM-dependent_MTases_sf"/>
</dbReference>
<dbReference type="Pfam" id="PF00698">
    <property type="entry name" value="Acyl_transf_1"/>
    <property type="match status" value="1"/>
</dbReference>
<dbReference type="InterPro" id="IPR036736">
    <property type="entry name" value="ACP-like_sf"/>
</dbReference>
<dbReference type="EMBL" id="JAVFKD010000004">
    <property type="protein sequence ID" value="KAK5994858.1"/>
    <property type="molecule type" value="Genomic_DNA"/>
</dbReference>
<dbReference type="SMART" id="SM00822">
    <property type="entry name" value="PKS_KR"/>
    <property type="match status" value="1"/>
</dbReference>
<dbReference type="SUPFAM" id="SSF50129">
    <property type="entry name" value="GroES-like"/>
    <property type="match status" value="1"/>
</dbReference>
<dbReference type="PROSITE" id="PS00012">
    <property type="entry name" value="PHOSPHOPANTETHEINE"/>
    <property type="match status" value="1"/>
</dbReference>
<dbReference type="InterPro" id="IPR014031">
    <property type="entry name" value="Ketoacyl_synth_C"/>
</dbReference>
<keyword evidence="6" id="KW-0511">Multifunctional enzyme</keyword>
<dbReference type="InterPro" id="IPR020843">
    <property type="entry name" value="ER"/>
</dbReference>
<dbReference type="InterPro" id="IPR042104">
    <property type="entry name" value="PKS_dehydratase_sf"/>
</dbReference>
<dbReference type="InterPro" id="IPR020841">
    <property type="entry name" value="PKS_Beta-ketoAc_synthase_dom"/>
</dbReference>
<dbReference type="InterPro" id="IPR036291">
    <property type="entry name" value="NAD(P)-bd_dom_sf"/>
</dbReference>
<evidence type="ECO:0000313" key="13">
    <source>
        <dbReference type="Proteomes" id="UP001338125"/>
    </source>
</evidence>
<dbReference type="Gene3D" id="3.40.50.150">
    <property type="entry name" value="Vaccinia Virus protein VP39"/>
    <property type="match status" value="1"/>
</dbReference>
<dbReference type="InterPro" id="IPR049900">
    <property type="entry name" value="PKS_mFAS_DH"/>
</dbReference>
<evidence type="ECO:0000256" key="7">
    <source>
        <dbReference type="ARBA" id="ARBA00023315"/>
    </source>
</evidence>
<evidence type="ECO:0000256" key="2">
    <source>
        <dbReference type="ARBA" id="ARBA00022553"/>
    </source>
</evidence>
<dbReference type="InterPro" id="IPR016039">
    <property type="entry name" value="Thiolase-like"/>
</dbReference>
<dbReference type="Pfam" id="PF08240">
    <property type="entry name" value="ADH_N"/>
    <property type="match status" value="1"/>
</dbReference>
<dbReference type="InterPro" id="IPR050091">
    <property type="entry name" value="PKS_NRPS_Biosynth_Enz"/>
</dbReference>
<dbReference type="Pfam" id="PF02801">
    <property type="entry name" value="Ketoacyl-synt_C"/>
    <property type="match status" value="1"/>
</dbReference>
<dbReference type="PROSITE" id="PS52004">
    <property type="entry name" value="KS3_2"/>
    <property type="match status" value="1"/>
</dbReference>
<dbReference type="SMART" id="SM00826">
    <property type="entry name" value="PKS_DH"/>
    <property type="match status" value="1"/>
</dbReference>
<dbReference type="Pfam" id="PF23297">
    <property type="entry name" value="ACP_SdgA_C"/>
    <property type="match status" value="1"/>
</dbReference>
<gene>
    <name evidence="12" type="ORF">PT974_03244</name>
</gene>
<feature type="domain" description="PKS/mFAS DH" evidence="11">
    <location>
        <begin position="936"/>
        <end position="1243"/>
    </location>
</feature>
<dbReference type="PROSITE" id="PS50075">
    <property type="entry name" value="CARRIER"/>
    <property type="match status" value="1"/>
</dbReference>
<dbReference type="InterPro" id="IPR014030">
    <property type="entry name" value="Ketoacyl_synth_N"/>
</dbReference>
<evidence type="ECO:0000256" key="5">
    <source>
        <dbReference type="ARBA" id="ARBA00023002"/>
    </source>
</evidence>
<dbReference type="InterPro" id="IPR057326">
    <property type="entry name" value="KR_dom"/>
</dbReference>
<dbReference type="Pfam" id="PF13602">
    <property type="entry name" value="ADH_zinc_N_2"/>
    <property type="match status" value="1"/>
</dbReference>
<dbReference type="InterPro" id="IPR013217">
    <property type="entry name" value="Methyltransf_12"/>
</dbReference>
<feature type="active site" description="Proton donor; for dehydratase activity" evidence="8">
    <location>
        <position position="1156"/>
    </location>
</feature>
<organism evidence="12 13">
    <name type="scientific">Cladobotryum mycophilum</name>
    <dbReference type="NCBI Taxonomy" id="491253"/>
    <lineage>
        <taxon>Eukaryota</taxon>
        <taxon>Fungi</taxon>
        <taxon>Dikarya</taxon>
        <taxon>Ascomycota</taxon>
        <taxon>Pezizomycotina</taxon>
        <taxon>Sordariomycetes</taxon>
        <taxon>Hypocreomycetidae</taxon>
        <taxon>Hypocreales</taxon>
        <taxon>Hypocreaceae</taxon>
        <taxon>Cladobotryum</taxon>
    </lineage>
</organism>
<evidence type="ECO:0000256" key="4">
    <source>
        <dbReference type="ARBA" id="ARBA00022857"/>
    </source>
</evidence>
<proteinExistence type="predicted"/>
<dbReference type="Pfam" id="PF21089">
    <property type="entry name" value="PKS_DH_N"/>
    <property type="match status" value="1"/>
</dbReference>
<dbReference type="InterPro" id="IPR018201">
    <property type="entry name" value="Ketoacyl_synth_AS"/>
</dbReference>
<evidence type="ECO:0000259" key="11">
    <source>
        <dbReference type="PROSITE" id="PS52019"/>
    </source>
</evidence>
<dbReference type="SUPFAM" id="SSF51735">
    <property type="entry name" value="NAD(P)-binding Rossmann-fold domains"/>
    <property type="match status" value="2"/>
</dbReference>
<dbReference type="InterPro" id="IPR016035">
    <property type="entry name" value="Acyl_Trfase/lysoPLipase"/>
</dbReference>
<evidence type="ECO:0000256" key="6">
    <source>
        <dbReference type="ARBA" id="ARBA00023268"/>
    </source>
</evidence>
<dbReference type="SMART" id="SM00823">
    <property type="entry name" value="PKS_PP"/>
    <property type="match status" value="1"/>
</dbReference>
<dbReference type="Pfam" id="PF08242">
    <property type="entry name" value="Methyltransf_12"/>
    <property type="match status" value="1"/>
</dbReference>
<dbReference type="Pfam" id="PF08659">
    <property type="entry name" value="KR"/>
    <property type="match status" value="1"/>
</dbReference>
<dbReference type="SMART" id="SM00825">
    <property type="entry name" value="PKS_KS"/>
    <property type="match status" value="1"/>
</dbReference>
<feature type="active site" description="Proton acceptor; for dehydratase activity" evidence="8">
    <location>
        <position position="968"/>
    </location>
</feature>
<dbReference type="CDD" id="cd05195">
    <property type="entry name" value="enoyl_red"/>
    <property type="match status" value="1"/>
</dbReference>
<dbReference type="Gene3D" id="3.90.180.10">
    <property type="entry name" value="Medium-chain alcohol dehydrogenases, catalytic domain"/>
    <property type="match status" value="1"/>
</dbReference>
<dbReference type="InterPro" id="IPR006162">
    <property type="entry name" value="Ppantetheine_attach_site"/>
</dbReference>
<dbReference type="InterPro" id="IPR049551">
    <property type="entry name" value="PKS_DH_C"/>
</dbReference>
<sequence>MRECIDGEPVEPIAIIGMSCRLPGTAQDPSSLWDMLVSGRTAWTPIPEERFNIEAFHDPSGQKAGTVRACGGHFLKRDVSAFDAAFFGIQPAEATAMDPQQRLLLEIAYEAFENAGLGTDSLWGSNTGVYVGQWASDYLHIETRDIDSQPFYLISGSGPAISSNRISYYFNLRGPSFTVDTGCSSSLVALHQAVQSLRSGETSQCFVGGVNLLLDPQRFESQTRVGILSKEGRSFPFDSRANGYGRGEGCTGVVLKPLAAALRDGNHVRAVIRNSVLNQDGRTQGIFAPNADAQKEAILKAYQQAMLDFDVDYVEAHGTGTKIGDPIEAGAIAAALTQGKASDFRLPMGSIKGNIGHTEAAAGLAALIKAVLMLEHGIIPPQANYETHNPDVLLDEWKLRIPTELERQHLRRISVNSFGYGGANAHVIVDAADHAMASLIRPSLQNGVHSLPKSIDAPRVFFISAASEKSCQRMCSRLAEYLVLKRRVSPNASTLLAQLAYSLGRRSIHAHRLTLVASDLIDLVGQLNMASHSPIPRQQEKSEPRVGFVFSGQGAQYAQMGRELLQHYPTFARSIEHARQQIILLGGQWDLVTELCRPKEESRINEPATSQPCSTAIQLALVDLLGELGISPCAVVGHSSGEIAAAYAAKLISFEDAIAASYFRGKSTDELIAGKLKCPGAMLAVGMDPVAVAEHIEKIGSASGRMVIACFNSPSGVTVSGDSTAIDELKAVLDADGIFNRKLKTNGAAYHSHQMKAIEEEYAAALEVSTQSRVPARSSVQMFSSVLGKEIGETTIKGDYWVKNLLNPVLFSQAFRSMCEHKFHDQSLGVVIEIGAHSQLAGPVNQILKTMTGAPSQLTYTSALKRGKNAEAALLECLGSIQVKCASLRIHDVNRLNDDPTLSLVDLPPYSFDLERQFWHETRISREYRHRQNLPHELLGTLSPDVNRLEPRWRRFLSLKESPWLRNHRVQGQIVFPGTGFLTMAVQSMRQHMRMVKPATRVESIVFRNISFGKGLVLLEDGPDVEITLSLRPEARTARESSSIWSEFRIFTVTSNDTWTEHCRGLVHAETERMELCDVVPDLEHLSRIGEQCTHEVSPRRFYGLGHGVGVDWQHPFDNISSFRTSSDAAVTTAHVPAIDTAPGGMGDILHPAMLDSCLFHGLCANLLFEKGAKSTLVPTFIKQLRISNQAPAPGSELISTSTSSQDAFTYDVVIQDKSSQSRELILEAQGVHVTRLPGGTTLNQATSHFCHSLDWVTYVDAWTPEHRDQTCKSVVPLASAVELNNVLEALTLHYVQRALKEVNPADIPDGHRRHFFDWMQSYAAKSSASSLALPVDKESWRVWPECEAALRIGPRLPDILTDKVDPLVLLTPDDLLSRIYKSERCDRSIRQMAEYCHELGKQTPGLKVLEVGAGTGSATFPILQALNGRGGQYVRRYDYTDVSSGFFEAARVRLGDLANVVEFGILDIERDSQEQGFEAASYDLIISSNVIHAAQSIDTALSSIRPLLKPGGRLLLMEITKDMPQYTMLFGVFSGWWAGFDEGRTMSPLISRPQWVSRLASAGFSSPEVCFEDYSETDGGSISVFVANAPWHSTEVELPPVHLVTAKLSLSEATFTEGQMNIMKEKLPALEISPYHLSMRCPGGGIAIILPEIASLLCNNPNTDLWYSFKDWVLNAHTVLLVSCGQIGNLGDAVRGLWVGFARTLRREHTSMRVITLDLEVENARVMGKLAEVLPTILETVKLDLSGQGYQAENEFAGRGGQLFVSRFMPRGEMSDYIHHSMQQVEPKMLEFLYGNRSLTAEVGTPGLLETLRWKDDPEPPVLGPDDVKLEMRAASVNFKDVLIATGQLDGITEMRNDCSGVVIDVGANMRERFKPGDRVCTLSSRSYTNYPVVHGDCCQVVPDDMSFEEAASIPVVWATVYYSLVDMGRLVKGDKILIHSAAGAVGQAAIILAQHIGADIFVTIGSSSKRLLLHEKYGIPYEHMFSSRTPGFYTGIQRLTDGYGVDVVLNSLSGEMFRQSCNLVAPFGRFVEIGRKDIMDDALMPMAFLLRNVTFSYVDLTMIVDTKKQLARRLLQDVASLLASGSIRPVQLTVMPISEIETAFRLIQSAKHTGKIILRVEENQTVKALPPLPTRAQFKPNATYAVIGGFGGLGRAIIGWMAEHGAKHILSISRSGASNTSSKALIMEMATKGVNVVAAKCNIASRDEVASIVRDAKRDGLPPIRGIIQAAMVLDDSVFEAMTADQWQEAIAPKVQGTMNLHDCFANEVDFFILMSSAVAIHGHVSQSNYAAGCSFQDELARCRTAAGMQAYSINIGAVLEVGFVSENPEVAARFSQLGIEFISISHLLALLNYAVTHPVSNRPAESVCAIGLQTSNDVDKDRRFAHLIRHDAAVHKAEGSSSIDLLQVLESSNRFDDSVDIICRAILQQLGKLIMTPAETLNPAQSLDGYGVDSLVAVELRNWIGAHLRANIPLMVLRGTSSINELARIVAKESPLVGI</sequence>
<feature type="region of interest" description="N-terminal hotdog fold" evidence="8">
    <location>
        <begin position="936"/>
        <end position="1074"/>
    </location>
</feature>
<dbReference type="Gene3D" id="3.40.366.10">
    <property type="entry name" value="Malonyl-Coenzyme A Acyl Carrier Protein, domain 2"/>
    <property type="match status" value="1"/>
</dbReference>
<dbReference type="InterPro" id="IPR013154">
    <property type="entry name" value="ADH-like_N"/>
</dbReference>
<dbReference type="SUPFAM" id="SSF53335">
    <property type="entry name" value="S-adenosyl-L-methionine-dependent methyltransferases"/>
    <property type="match status" value="1"/>
</dbReference>
<dbReference type="Pfam" id="PF00109">
    <property type="entry name" value="ketoacyl-synt"/>
    <property type="match status" value="1"/>
</dbReference>
<keyword evidence="7" id="KW-0012">Acyltransferase</keyword>
<keyword evidence="2" id="KW-0597">Phosphoprotein</keyword>
<dbReference type="PROSITE" id="PS00606">
    <property type="entry name" value="KS3_1"/>
    <property type="match status" value="1"/>
</dbReference>
<keyword evidence="1" id="KW-0596">Phosphopantetheine</keyword>
<evidence type="ECO:0000256" key="8">
    <source>
        <dbReference type="PROSITE-ProRule" id="PRU01363"/>
    </source>
</evidence>
<dbReference type="InterPro" id="IPR001227">
    <property type="entry name" value="Ac_transferase_dom_sf"/>
</dbReference>
<dbReference type="InterPro" id="IPR009081">
    <property type="entry name" value="PP-bd_ACP"/>
</dbReference>
<dbReference type="SMART" id="SM00827">
    <property type="entry name" value="PKS_AT"/>
    <property type="match status" value="1"/>
</dbReference>
<dbReference type="SUPFAM" id="SSF47336">
    <property type="entry name" value="ACP-like"/>
    <property type="match status" value="1"/>
</dbReference>
<dbReference type="Gene3D" id="3.10.129.110">
    <property type="entry name" value="Polyketide synthase dehydratase"/>
    <property type="match status" value="1"/>
</dbReference>
<comment type="caution">
    <text evidence="12">The sequence shown here is derived from an EMBL/GenBank/DDBJ whole genome shotgun (WGS) entry which is preliminary data.</text>
</comment>
<keyword evidence="5" id="KW-0560">Oxidoreductase</keyword>
<feature type="domain" description="Carrier" evidence="9">
    <location>
        <begin position="2419"/>
        <end position="2497"/>
    </location>
</feature>
<dbReference type="SMART" id="SM00829">
    <property type="entry name" value="PKS_ER"/>
    <property type="match status" value="1"/>
</dbReference>
<dbReference type="SUPFAM" id="SSF55048">
    <property type="entry name" value="Probable ACP-binding domain of malonyl-CoA ACP transacylase"/>
    <property type="match status" value="1"/>
</dbReference>
<accession>A0ABR0SRR3</accession>
<dbReference type="PANTHER" id="PTHR43775:SF37">
    <property type="entry name" value="SI:DKEY-61P9.11"/>
    <property type="match status" value="1"/>
</dbReference>
<protein>
    <submittedName>
        <fullName evidence="12">Highly reducing polyketide synthase cm3B</fullName>
    </submittedName>
</protein>
<dbReference type="SUPFAM" id="SSF52151">
    <property type="entry name" value="FabD/lysophospholipase-like"/>
    <property type="match status" value="1"/>
</dbReference>
<dbReference type="InterPro" id="IPR049552">
    <property type="entry name" value="PKS_DH_N"/>
</dbReference>
<keyword evidence="13" id="KW-1185">Reference proteome</keyword>
<dbReference type="Proteomes" id="UP001338125">
    <property type="component" value="Unassembled WGS sequence"/>
</dbReference>
<keyword evidence="4" id="KW-0521">NADP</keyword>
<dbReference type="InterPro" id="IPR011032">
    <property type="entry name" value="GroES-like_sf"/>
</dbReference>
<evidence type="ECO:0000313" key="12">
    <source>
        <dbReference type="EMBL" id="KAK5994858.1"/>
    </source>
</evidence>
<dbReference type="CDD" id="cd00833">
    <property type="entry name" value="PKS"/>
    <property type="match status" value="1"/>
</dbReference>
<dbReference type="InterPro" id="IPR020806">
    <property type="entry name" value="PKS_PP-bd"/>
</dbReference>
<dbReference type="PANTHER" id="PTHR43775">
    <property type="entry name" value="FATTY ACID SYNTHASE"/>
    <property type="match status" value="1"/>
</dbReference>
<evidence type="ECO:0000256" key="1">
    <source>
        <dbReference type="ARBA" id="ARBA00022450"/>
    </source>
</evidence>
<dbReference type="CDD" id="cd02440">
    <property type="entry name" value="AdoMet_MTases"/>
    <property type="match status" value="1"/>
</dbReference>
<reference evidence="12 13" key="1">
    <citation type="submission" date="2024-01" db="EMBL/GenBank/DDBJ databases">
        <title>Complete genome of Cladobotryum mycophilum ATHUM6906.</title>
        <authorList>
            <person name="Christinaki A.C."/>
            <person name="Myridakis A.I."/>
            <person name="Kouvelis V.N."/>
        </authorList>
    </citation>
    <scope>NUCLEOTIDE SEQUENCE [LARGE SCALE GENOMIC DNA]</scope>
    <source>
        <strain evidence="12 13">ATHUM6906</strain>
    </source>
</reference>
<dbReference type="Pfam" id="PF14765">
    <property type="entry name" value="PS-DH"/>
    <property type="match status" value="1"/>
</dbReference>
<name>A0ABR0SRR3_9HYPO</name>